<sequence length="173" mass="19478">MIKTRLEFTSTIQGVSRQSRTWKSILTLQGSYTNHHFTLKHPPLQSTIPTEQLSACYLVPFQFVSSICTWECNVAATLPPQIEVPRPESMILEAVASNKKVKLADLGLKDKAVASRSSIDKIFLWSSEKFSQREMQSSSTTTIAGSKFNSNNRHLKGVISKQHTIEKPHKIYT</sequence>
<protein>
    <submittedName>
        <fullName evidence="1">Uncharacterized protein</fullName>
    </submittedName>
</protein>
<keyword evidence="2" id="KW-1185">Reference proteome</keyword>
<organism evidence="1 2">
    <name type="scientific">Vicia faba</name>
    <name type="common">Broad bean</name>
    <name type="synonym">Faba vulgaris</name>
    <dbReference type="NCBI Taxonomy" id="3906"/>
    <lineage>
        <taxon>Eukaryota</taxon>
        <taxon>Viridiplantae</taxon>
        <taxon>Streptophyta</taxon>
        <taxon>Embryophyta</taxon>
        <taxon>Tracheophyta</taxon>
        <taxon>Spermatophyta</taxon>
        <taxon>Magnoliopsida</taxon>
        <taxon>eudicotyledons</taxon>
        <taxon>Gunneridae</taxon>
        <taxon>Pentapetalae</taxon>
        <taxon>rosids</taxon>
        <taxon>fabids</taxon>
        <taxon>Fabales</taxon>
        <taxon>Fabaceae</taxon>
        <taxon>Papilionoideae</taxon>
        <taxon>50 kb inversion clade</taxon>
        <taxon>NPAAA clade</taxon>
        <taxon>Hologalegina</taxon>
        <taxon>IRL clade</taxon>
        <taxon>Fabeae</taxon>
        <taxon>Vicia</taxon>
    </lineage>
</organism>
<gene>
    <name evidence="1" type="ORF">VFH_V095000</name>
</gene>
<dbReference type="EMBL" id="OX451740">
    <property type="protein sequence ID" value="CAI8613735.1"/>
    <property type="molecule type" value="Genomic_DNA"/>
</dbReference>
<dbReference type="Proteomes" id="UP001157006">
    <property type="component" value="Chromosome 5"/>
</dbReference>
<name>A0AAV1ATF1_VICFA</name>
<proteinExistence type="predicted"/>
<evidence type="ECO:0000313" key="1">
    <source>
        <dbReference type="EMBL" id="CAI8613735.1"/>
    </source>
</evidence>
<dbReference type="AlphaFoldDB" id="A0AAV1ATF1"/>
<evidence type="ECO:0000313" key="2">
    <source>
        <dbReference type="Proteomes" id="UP001157006"/>
    </source>
</evidence>
<accession>A0AAV1ATF1</accession>
<reference evidence="1 2" key="1">
    <citation type="submission" date="2023-01" db="EMBL/GenBank/DDBJ databases">
        <authorList>
            <person name="Kreplak J."/>
        </authorList>
    </citation>
    <scope>NUCLEOTIDE SEQUENCE [LARGE SCALE GENOMIC DNA]</scope>
</reference>